<organism evidence="2 3">
    <name type="scientific">Parabacteroides distasonis</name>
    <dbReference type="NCBI Taxonomy" id="823"/>
    <lineage>
        <taxon>Bacteria</taxon>
        <taxon>Pseudomonadati</taxon>
        <taxon>Bacteroidota</taxon>
        <taxon>Bacteroidia</taxon>
        <taxon>Bacteroidales</taxon>
        <taxon>Tannerellaceae</taxon>
        <taxon>Parabacteroides</taxon>
    </lineage>
</organism>
<proteinExistence type="predicted"/>
<reference evidence="1 4" key="1">
    <citation type="journal article" date="2019" name="Nat. Med.">
        <title>A library of human gut bacterial isolates paired with longitudinal multiomics data enables mechanistic microbiome research.</title>
        <authorList>
            <person name="Poyet M."/>
            <person name="Groussin M."/>
            <person name="Gibbons S.M."/>
            <person name="Avila-Pacheco J."/>
            <person name="Jiang X."/>
            <person name="Kearney S.M."/>
            <person name="Perrotta A.R."/>
            <person name="Berdy B."/>
            <person name="Zhao S."/>
            <person name="Lieberman T.D."/>
            <person name="Swanson P.K."/>
            <person name="Smith M."/>
            <person name="Roesemann S."/>
            <person name="Alexander J.E."/>
            <person name="Rich S.A."/>
            <person name="Livny J."/>
            <person name="Vlamakis H."/>
            <person name="Clish C."/>
            <person name="Bullock K."/>
            <person name="Deik A."/>
            <person name="Scott J."/>
            <person name="Pierce K.A."/>
            <person name="Xavier R.J."/>
            <person name="Alm E.J."/>
        </authorList>
    </citation>
    <scope>NUCLEOTIDE SEQUENCE [LARGE SCALE GENOMIC DNA]</scope>
    <source>
        <strain evidence="1 4">BIOML-A41</strain>
    </source>
</reference>
<dbReference type="EMBL" id="VOHW01000008">
    <property type="protein sequence ID" value="TWV60670.1"/>
    <property type="molecule type" value="Genomic_DNA"/>
</dbReference>
<comment type="caution">
    <text evidence="2">The sequence shown here is derived from an EMBL/GenBank/DDBJ whole genome shotgun (WGS) entry which is preliminary data.</text>
</comment>
<dbReference type="Proteomes" id="UP000315827">
    <property type="component" value="Unassembled WGS sequence"/>
</dbReference>
<protein>
    <submittedName>
        <fullName evidence="2">DUF5053 domain-containing protein</fullName>
    </submittedName>
</protein>
<name>A0A174JPD2_PARDI</name>
<dbReference type="Pfam" id="PF16476">
    <property type="entry name" value="DUF5053"/>
    <property type="match status" value="1"/>
</dbReference>
<evidence type="ECO:0000313" key="1">
    <source>
        <dbReference type="EMBL" id="MRY57538.1"/>
    </source>
</evidence>
<sequence length="142" mass="16314">MNAEEKLNSLIAEYRLLKTEEEKKGFDEKMRHTLSEISPEERKKFRNAFLISARQTLAKAKELKEEAEIKLLLNGVDNYLSLSQIAQDYFGKSRSWLYQRINGAIVNGKPAQFTPEERQQLSNALLAISERIKDTALKLKVG</sequence>
<dbReference type="AlphaFoldDB" id="A0A174JPD2"/>
<reference evidence="2 3" key="2">
    <citation type="submission" date="2019-07" db="EMBL/GenBank/DDBJ databases">
        <title>Genome sequencing of Parabacteroides distasonis iSURF_7.</title>
        <authorList>
            <person name="Degefu H.N."/>
            <person name="Ruoff K.L."/>
            <person name="Price C.E."/>
            <person name="Valls R.A."/>
            <person name="O'Toole G.A."/>
        </authorList>
    </citation>
    <scope>NUCLEOTIDE SEQUENCE [LARGE SCALE GENOMIC DNA]</scope>
    <source>
        <strain evidence="2 3">CFPLTA003_1B</strain>
    </source>
</reference>
<accession>A0A174JPD2</accession>
<evidence type="ECO:0000313" key="4">
    <source>
        <dbReference type="Proteomes" id="UP000463337"/>
    </source>
</evidence>
<dbReference type="RefSeq" id="WP_048927907.1">
    <property type="nucleotide sequence ID" value="NZ_AP019729.1"/>
</dbReference>
<dbReference type="EMBL" id="WKLT01000004">
    <property type="protein sequence ID" value="MRY57538.1"/>
    <property type="molecule type" value="Genomic_DNA"/>
</dbReference>
<evidence type="ECO:0000313" key="2">
    <source>
        <dbReference type="EMBL" id="TWV60670.1"/>
    </source>
</evidence>
<dbReference type="InterPro" id="IPR032483">
    <property type="entry name" value="DUF5053"/>
</dbReference>
<gene>
    <name evidence="2" type="ORF">FSA05_13385</name>
    <name evidence="1" type="ORF">GKD59_06350</name>
</gene>
<dbReference type="Proteomes" id="UP000463337">
    <property type="component" value="Unassembled WGS sequence"/>
</dbReference>
<evidence type="ECO:0000313" key="3">
    <source>
        <dbReference type="Proteomes" id="UP000315827"/>
    </source>
</evidence>